<dbReference type="SUPFAM" id="SSF51658">
    <property type="entry name" value="Xylose isomerase-like"/>
    <property type="match status" value="1"/>
</dbReference>
<evidence type="ECO:0000259" key="1">
    <source>
        <dbReference type="Pfam" id="PF01261"/>
    </source>
</evidence>
<gene>
    <name evidence="2" type="ORF">CDQ84_14500</name>
</gene>
<dbReference type="OrthoDB" id="9779184at2"/>
<dbReference type="PANTHER" id="PTHR12110:SF41">
    <property type="entry name" value="INOSOSE DEHYDRATASE"/>
    <property type="match status" value="1"/>
</dbReference>
<accession>A0A2K2FA15</accession>
<dbReference type="Proteomes" id="UP000236151">
    <property type="component" value="Unassembled WGS sequence"/>
</dbReference>
<proteinExistence type="predicted"/>
<organism evidence="2 3">
    <name type="scientific">Clostridium thermosuccinogenes</name>
    <dbReference type="NCBI Taxonomy" id="84032"/>
    <lineage>
        <taxon>Bacteria</taxon>
        <taxon>Bacillati</taxon>
        <taxon>Bacillota</taxon>
        <taxon>Clostridia</taxon>
        <taxon>Eubacteriales</taxon>
        <taxon>Clostridiaceae</taxon>
        <taxon>Clostridium</taxon>
    </lineage>
</organism>
<name>A0A2K2FA15_9CLOT</name>
<dbReference type="AlphaFoldDB" id="A0A2K2FA15"/>
<protein>
    <recommendedName>
        <fullName evidence="1">Xylose isomerase-like TIM barrel domain-containing protein</fullName>
    </recommendedName>
</protein>
<dbReference type="Pfam" id="PF01261">
    <property type="entry name" value="AP_endonuc_2"/>
    <property type="match status" value="1"/>
</dbReference>
<dbReference type="PANTHER" id="PTHR12110">
    <property type="entry name" value="HYDROXYPYRUVATE ISOMERASE"/>
    <property type="match status" value="1"/>
</dbReference>
<comment type="caution">
    <text evidence="2">The sequence shown here is derived from an EMBL/GenBank/DDBJ whole genome shotgun (WGS) entry which is preliminary data.</text>
</comment>
<evidence type="ECO:0000313" key="2">
    <source>
        <dbReference type="EMBL" id="PNT96812.1"/>
    </source>
</evidence>
<evidence type="ECO:0000313" key="3">
    <source>
        <dbReference type="Proteomes" id="UP000236151"/>
    </source>
</evidence>
<feature type="domain" description="Xylose isomerase-like TIM barrel" evidence="1">
    <location>
        <begin position="20"/>
        <end position="278"/>
    </location>
</feature>
<dbReference type="KEGG" id="cthd:CDO33_08200"/>
<sequence length="291" mass="33090">MKISIFSLMFKERSLEDAIELSAKLGYDGIELWGGESHFPAWTSLERAKEIRSMLDYHNLYVPCIGAYTGGFSTMSDEQCEKELEDLEKYLCLMDVVKCDIIRVACGGPNAFKAEKYHYQKAVYWIQKAADLAKQHGKKIAMEIHNGNLIETVEAAKTFIDMVDRENAGLIHDAANMYITDTDYGSRSVEVLKDKIYHVHVKDLARVNDDSLPGAFRDRTVYGTEIFQQKLMGEGAVDHVPLFKALMKIGYDGYLSAECHAQVPDERRAAQEIREIRKQLDIAQKDARTFE</sequence>
<reference evidence="2 3" key="1">
    <citation type="submission" date="2017-06" db="EMBL/GenBank/DDBJ databases">
        <title>Investigating the central metabolism of Clostridium thermosuccinogenes.</title>
        <authorList>
            <person name="Koendjbiharie J.G."/>
            <person name="van Kranenburg R."/>
        </authorList>
    </citation>
    <scope>NUCLEOTIDE SEQUENCE [LARGE SCALE GENOMIC DNA]</scope>
    <source>
        <strain evidence="2 3">DSM 5806</strain>
    </source>
</reference>
<dbReference type="EMBL" id="NIOJ01000044">
    <property type="protein sequence ID" value="PNT96812.1"/>
    <property type="molecule type" value="Genomic_DNA"/>
</dbReference>
<dbReference type="Gene3D" id="3.20.20.150">
    <property type="entry name" value="Divalent-metal-dependent TIM barrel enzymes"/>
    <property type="match status" value="1"/>
</dbReference>
<dbReference type="InterPro" id="IPR013022">
    <property type="entry name" value="Xyl_isomerase-like_TIM-brl"/>
</dbReference>
<keyword evidence="3" id="KW-1185">Reference proteome</keyword>
<dbReference type="RefSeq" id="WP_103082452.1">
    <property type="nucleotide sequence ID" value="NZ_CP021850.1"/>
</dbReference>
<dbReference type="InterPro" id="IPR050312">
    <property type="entry name" value="IolE/XylAMocC-like"/>
</dbReference>
<dbReference type="InterPro" id="IPR036237">
    <property type="entry name" value="Xyl_isomerase-like_sf"/>
</dbReference>